<dbReference type="GO" id="GO:0004113">
    <property type="term" value="F:2',3'-cyclic-nucleotide 3'-phosphodiesterase activity"/>
    <property type="evidence" value="ECO:0007669"/>
    <property type="project" value="InterPro"/>
</dbReference>
<dbReference type="STRING" id="1798374.A2Z33_06875"/>
<dbReference type="Pfam" id="PF13563">
    <property type="entry name" value="2_5_RNA_ligase2"/>
    <property type="match status" value="1"/>
</dbReference>
<accession>A0A1F5YXX4</accession>
<dbReference type="NCBIfam" id="TIGR02258">
    <property type="entry name" value="2_5_ligase"/>
    <property type="match status" value="1"/>
</dbReference>
<dbReference type="GO" id="GO:0016874">
    <property type="term" value="F:ligase activity"/>
    <property type="evidence" value="ECO:0007669"/>
    <property type="project" value="UniProtKB-KW"/>
</dbReference>
<keyword evidence="3" id="KW-0436">Ligase</keyword>
<feature type="active site" description="Proton donor" evidence="2">
    <location>
        <position position="43"/>
    </location>
</feature>
<sequence length="185" mass="20419">MKKRIFVCLTPPSVISRKILDIARAGIPRGIGRIRFTPADQLHITVLFLGAVERGISEAVSRQLGQVAETNAPVKLKLRDIITAPPGRPPTMLWAVFNDSDGFIKLAQQARKALQPLVPAPAAGRPQYAHITVARSRQLLPELLPIRIPEVIGDFRFDDLWLYESELSPRGAVYTPLAGYPLKGK</sequence>
<comment type="function">
    <text evidence="2">Hydrolyzes RNA 2',3'-cyclic phosphodiester to an RNA 2'-phosphomonoester.</text>
</comment>
<dbReference type="AlphaFoldDB" id="A0A1F5YXX4"/>
<evidence type="ECO:0000256" key="1">
    <source>
        <dbReference type="ARBA" id="ARBA00022801"/>
    </source>
</evidence>
<gene>
    <name evidence="3" type="ORF">A2Z33_06875</name>
</gene>
<protein>
    <recommendedName>
        <fullName evidence="2">RNA 2',3'-cyclic phosphodiesterase</fullName>
        <shortName evidence="2">RNA 2',3'-CPDase</shortName>
        <ecNumber evidence="2">3.1.4.58</ecNumber>
    </recommendedName>
</protein>
<dbReference type="Proteomes" id="UP000178448">
    <property type="component" value="Unassembled WGS sequence"/>
</dbReference>
<comment type="caution">
    <text evidence="3">The sequence shown here is derived from an EMBL/GenBank/DDBJ whole genome shotgun (WGS) entry which is preliminary data.</text>
</comment>
<dbReference type="SUPFAM" id="SSF55144">
    <property type="entry name" value="LigT-like"/>
    <property type="match status" value="1"/>
</dbReference>
<name>A0A1F5YXX4_9BACT</name>
<dbReference type="GO" id="GO:0008664">
    <property type="term" value="F:RNA 2',3'-cyclic 3'-phosphodiesterase activity"/>
    <property type="evidence" value="ECO:0007669"/>
    <property type="project" value="UniProtKB-EC"/>
</dbReference>
<comment type="catalytic activity">
    <reaction evidence="2">
        <text>a 3'-end 2',3'-cyclophospho-ribonucleotide-RNA + H2O = a 3'-end 2'-phospho-ribonucleotide-RNA + H(+)</text>
        <dbReference type="Rhea" id="RHEA:11828"/>
        <dbReference type="Rhea" id="RHEA-COMP:10464"/>
        <dbReference type="Rhea" id="RHEA-COMP:17353"/>
        <dbReference type="ChEBI" id="CHEBI:15377"/>
        <dbReference type="ChEBI" id="CHEBI:15378"/>
        <dbReference type="ChEBI" id="CHEBI:83064"/>
        <dbReference type="ChEBI" id="CHEBI:173113"/>
        <dbReference type="EC" id="3.1.4.58"/>
    </reaction>
</comment>
<proteinExistence type="inferred from homology"/>
<comment type="similarity">
    <text evidence="2">Belongs to the 2H phosphoesterase superfamily. ThpR family.</text>
</comment>
<evidence type="ECO:0000256" key="2">
    <source>
        <dbReference type="HAMAP-Rule" id="MF_01940"/>
    </source>
</evidence>
<dbReference type="InterPro" id="IPR004175">
    <property type="entry name" value="RNA_CPDase"/>
</dbReference>
<feature type="active site" description="Proton acceptor" evidence="2">
    <location>
        <position position="130"/>
    </location>
</feature>
<evidence type="ECO:0000313" key="3">
    <source>
        <dbReference type="EMBL" id="OGG04986.1"/>
    </source>
</evidence>
<reference evidence="3 4" key="1">
    <citation type="journal article" date="2016" name="Nat. Commun.">
        <title>Thousands of microbial genomes shed light on interconnected biogeochemical processes in an aquifer system.</title>
        <authorList>
            <person name="Anantharaman K."/>
            <person name="Brown C.T."/>
            <person name="Hug L.A."/>
            <person name="Sharon I."/>
            <person name="Castelle C.J."/>
            <person name="Probst A.J."/>
            <person name="Thomas B.C."/>
            <person name="Singh A."/>
            <person name="Wilkins M.J."/>
            <person name="Karaoz U."/>
            <person name="Brodie E.L."/>
            <person name="Williams K.H."/>
            <person name="Hubbard S.S."/>
            <person name="Banfield J.F."/>
        </authorList>
    </citation>
    <scope>NUCLEOTIDE SEQUENCE [LARGE SCALE GENOMIC DNA]</scope>
</reference>
<dbReference type="HAMAP" id="MF_01940">
    <property type="entry name" value="RNA_CPDase"/>
    <property type="match status" value="1"/>
</dbReference>
<keyword evidence="1 2" id="KW-0378">Hydrolase</keyword>
<feature type="short sequence motif" description="HXTX 2" evidence="2">
    <location>
        <begin position="130"/>
        <end position="133"/>
    </location>
</feature>
<dbReference type="PANTHER" id="PTHR35561:SF1">
    <property type="entry name" value="RNA 2',3'-CYCLIC PHOSPHODIESTERASE"/>
    <property type="match status" value="1"/>
</dbReference>
<feature type="short sequence motif" description="HXTX 1" evidence="2">
    <location>
        <begin position="43"/>
        <end position="46"/>
    </location>
</feature>
<dbReference type="EC" id="3.1.4.58" evidence="2"/>
<dbReference type="EMBL" id="MFJD01000001">
    <property type="protein sequence ID" value="OGG04986.1"/>
    <property type="molecule type" value="Genomic_DNA"/>
</dbReference>
<evidence type="ECO:0000313" key="4">
    <source>
        <dbReference type="Proteomes" id="UP000178448"/>
    </source>
</evidence>
<dbReference type="InterPro" id="IPR009097">
    <property type="entry name" value="Cyclic_Pdiesterase"/>
</dbReference>
<organism evidence="3 4">
    <name type="scientific">Candidatus Gottesmanbacteria bacterium RBG_16_52_11</name>
    <dbReference type="NCBI Taxonomy" id="1798374"/>
    <lineage>
        <taxon>Bacteria</taxon>
        <taxon>Candidatus Gottesmaniibacteriota</taxon>
    </lineage>
</organism>
<dbReference type="PANTHER" id="PTHR35561">
    <property type="entry name" value="RNA 2',3'-CYCLIC PHOSPHODIESTERASE"/>
    <property type="match status" value="1"/>
</dbReference>
<dbReference type="Gene3D" id="3.90.1140.10">
    <property type="entry name" value="Cyclic phosphodiesterase"/>
    <property type="match status" value="1"/>
</dbReference>